<evidence type="ECO:0000313" key="3">
    <source>
        <dbReference type="Proteomes" id="UP000502611"/>
    </source>
</evidence>
<gene>
    <name evidence="2" type="ORF">HH800_00890</name>
</gene>
<organism evidence="2 3">
    <name type="scientific">Sphingobium yanoikuyae</name>
    <name type="common">Sphingomonas yanoikuyae</name>
    <dbReference type="NCBI Taxonomy" id="13690"/>
    <lineage>
        <taxon>Bacteria</taxon>
        <taxon>Pseudomonadati</taxon>
        <taxon>Pseudomonadota</taxon>
        <taxon>Alphaproteobacteria</taxon>
        <taxon>Sphingomonadales</taxon>
        <taxon>Sphingomonadaceae</taxon>
        <taxon>Sphingobium</taxon>
    </lineage>
</organism>
<evidence type="ECO:0000313" key="2">
    <source>
        <dbReference type="EMBL" id="QJR00876.1"/>
    </source>
</evidence>
<dbReference type="RefSeq" id="WP_169859916.1">
    <property type="nucleotide sequence ID" value="NZ_CP053021.1"/>
</dbReference>
<name>A0A6M4G1X4_SPHYA</name>
<reference evidence="2 3" key="1">
    <citation type="submission" date="2020-04" db="EMBL/GenBank/DDBJ databases">
        <title>The Whole Genome Analysis of High salt-tolerant Sphingobium yanoikuyae YC-XJ2 with Aryl organophosphorus flame retardants (aryl-OPFRs)-degrading capacity and characteristics of Related phosphotriesterase.</title>
        <authorList>
            <person name="Li X."/>
        </authorList>
    </citation>
    <scope>NUCLEOTIDE SEQUENCE [LARGE SCALE GENOMIC DNA]</scope>
    <source>
        <strain evidence="2 3">YC-XJ2</strain>
    </source>
</reference>
<accession>A0A6M4G1X4</accession>
<sequence length="113" mass="12509">MIDPGWQDHCGDRWRAHVLAATGADICDIVGPSPRRPRDWAAMMRRLGVRSMAGVISAVHGDAIPYRQARRGDIVLRGWAIGICRGDGAEFFGGDMVHMKDVDVAWRLIQSRA</sequence>
<dbReference type="Pfam" id="PF22262">
    <property type="entry name" value="DUF6950"/>
    <property type="match status" value="1"/>
</dbReference>
<dbReference type="InterPro" id="IPR053802">
    <property type="entry name" value="DUF6950"/>
</dbReference>
<dbReference type="Proteomes" id="UP000502611">
    <property type="component" value="Chromosome"/>
</dbReference>
<proteinExistence type="predicted"/>
<dbReference type="AlphaFoldDB" id="A0A6M4G1X4"/>
<evidence type="ECO:0000259" key="1">
    <source>
        <dbReference type="Pfam" id="PF22262"/>
    </source>
</evidence>
<feature type="domain" description="DUF6950" evidence="1">
    <location>
        <begin position="9"/>
        <end position="107"/>
    </location>
</feature>
<dbReference type="EMBL" id="CP053021">
    <property type="protein sequence ID" value="QJR00876.1"/>
    <property type="molecule type" value="Genomic_DNA"/>
</dbReference>
<protein>
    <recommendedName>
        <fullName evidence="1">DUF6950 domain-containing protein</fullName>
    </recommendedName>
</protein>